<feature type="domain" description="Fibronectin type-II" evidence="6">
    <location>
        <begin position="35"/>
        <end position="81"/>
    </location>
</feature>
<dbReference type="SMART" id="SM00020">
    <property type="entry name" value="Tryp_SPc"/>
    <property type="match status" value="1"/>
</dbReference>
<name>A0A0K2VBR4_LEPSM</name>
<sequence>KPLKNECEKMKFLLELTSVFISFICIAWSKKCKTLDGYNCVFPFKFKDRTYSICTTIESNLSPWCATYTPYSRGWWGYCPPSCYTCGLSASISSSCNDDLARIASNTDFPWHVLIRRKETFDFTFCSGIIASEKWVMTTVSGLNTFKGQGKTTKLIQVGSSKMTEKYYIQTRKVEKTVLHEKFDPKTGVNDIALLKVVEKFKLTDLVIPLCMNIDGSIIQEGAYGTVSGISMTDRIVLQGDRLTIKKTNYVACNQPGVFCTLPNHGLKAVASGASLAMCVNGKCTLVGLLSTRLSSYSPEYNTFYSFTNIA</sequence>
<protein>
    <submittedName>
        <fullName evidence="7">Putative LOC585547 [Strongylocentrotus purpuratus]</fullName>
    </submittedName>
</protein>
<proteinExistence type="predicted"/>
<dbReference type="Gene3D" id="2.10.10.10">
    <property type="entry name" value="Fibronectin, type II, collagen-binding"/>
    <property type="match status" value="1"/>
</dbReference>
<keyword evidence="4" id="KW-0812">Transmembrane</keyword>
<accession>A0A0K2VBR4</accession>
<organism evidence="7">
    <name type="scientific">Lepeophtheirus salmonis</name>
    <name type="common">Salmon louse</name>
    <name type="synonym">Caligus salmonis</name>
    <dbReference type="NCBI Taxonomy" id="72036"/>
    <lineage>
        <taxon>Eukaryota</taxon>
        <taxon>Metazoa</taxon>
        <taxon>Ecdysozoa</taxon>
        <taxon>Arthropoda</taxon>
        <taxon>Crustacea</taxon>
        <taxon>Multicrustacea</taxon>
        <taxon>Hexanauplia</taxon>
        <taxon>Copepoda</taxon>
        <taxon>Siphonostomatoida</taxon>
        <taxon>Caligidae</taxon>
        <taxon>Lepeophtheirus</taxon>
    </lineage>
</organism>
<dbReference type="InterPro" id="IPR000562">
    <property type="entry name" value="FN_type2_dom"/>
</dbReference>
<feature type="transmembrane region" description="Helical" evidence="4">
    <location>
        <begin position="12"/>
        <end position="29"/>
    </location>
</feature>
<evidence type="ECO:0000259" key="6">
    <source>
        <dbReference type="PROSITE" id="PS51092"/>
    </source>
</evidence>
<evidence type="ECO:0000313" key="7">
    <source>
        <dbReference type="EMBL" id="CDW47627.1"/>
    </source>
</evidence>
<dbReference type="PANTHER" id="PTHR24250">
    <property type="entry name" value="CHYMOTRYPSIN-RELATED"/>
    <property type="match status" value="1"/>
</dbReference>
<dbReference type="InterPro" id="IPR001254">
    <property type="entry name" value="Trypsin_dom"/>
</dbReference>
<dbReference type="SMART" id="SM00059">
    <property type="entry name" value="FN2"/>
    <property type="match status" value="1"/>
</dbReference>
<dbReference type="GO" id="GO:0006508">
    <property type="term" value="P:proteolysis"/>
    <property type="evidence" value="ECO:0007669"/>
    <property type="project" value="InterPro"/>
</dbReference>
<feature type="non-terminal residue" evidence="7">
    <location>
        <position position="1"/>
    </location>
</feature>
<dbReference type="Gene3D" id="2.40.10.10">
    <property type="entry name" value="Trypsin-like serine proteases"/>
    <property type="match status" value="1"/>
</dbReference>
<dbReference type="PROSITE" id="PS50240">
    <property type="entry name" value="TRYPSIN_DOM"/>
    <property type="match status" value="1"/>
</dbReference>
<dbReference type="InterPro" id="IPR009003">
    <property type="entry name" value="Peptidase_S1_PA"/>
</dbReference>
<dbReference type="SUPFAM" id="SSF50494">
    <property type="entry name" value="Trypsin-like serine proteases"/>
    <property type="match status" value="1"/>
</dbReference>
<dbReference type="SUPFAM" id="SSF57440">
    <property type="entry name" value="Kringle-like"/>
    <property type="match status" value="1"/>
</dbReference>
<dbReference type="PANTHER" id="PTHR24250:SF27">
    <property type="entry name" value="ELASTASE 2 LIKE"/>
    <property type="match status" value="1"/>
</dbReference>
<dbReference type="OrthoDB" id="6356110at2759"/>
<feature type="non-terminal residue" evidence="7">
    <location>
        <position position="311"/>
    </location>
</feature>
<evidence type="ECO:0000256" key="2">
    <source>
        <dbReference type="ARBA" id="ARBA00023157"/>
    </source>
</evidence>
<reference evidence="7" key="1">
    <citation type="submission" date="2014-05" db="EMBL/GenBank/DDBJ databases">
        <authorList>
            <person name="Chronopoulou M."/>
        </authorList>
    </citation>
    <scope>NUCLEOTIDE SEQUENCE</scope>
    <source>
        <tissue evidence="7">Whole organism</tissue>
    </source>
</reference>
<dbReference type="InterPro" id="IPR013806">
    <property type="entry name" value="Kringle-like"/>
</dbReference>
<comment type="caution">
    <text evidence="3">Lacks conserved residue(s) required for the propagation of feature annotation.</text>
</comment>
<keyword evidence="4" id="KW-1133">Transmembrane helix</keyword>
<dbReference type="AlphaFoldDB" id="A0A0K2VBR4"/>
<dbReference type="Pfam" id="PF00040">
    <property type="entry name" value="fn2"/>
    <property type="match status" value="1"/>
</dbReference>
<keyword evidence="4" id="KW-0472">Membrane</keyword>
<evidence type="ECO:0000256" key="4">
    <source>
        <dbReference type="SAM" id="Phobius"/>
    </source>
</evidence>
<dbReference type="InterPro" id="IPR043504">
    <property type="entry name" value="Peptidase_S1_PA_chymotrypsin"/>
</dbReference>
<keyword evidence="2" id="KW-1015">Disulfide bond</keyword>
<dbReference type="PROSITE" id="PS51092">
    <property type="entry name" value="FN2_2"/>
    <property type="match status" value="1"/>
</dbReference>
<dbReference type="InterPro" id="IPR036943">
    <property type="entry name" value="FN_type2_sf"/>
</dbReference>
<dbReference type="GO" id="GO:0004252">
    <property type="term" value="F:serine-type endopeptidase activity"/>
    <property type="evidence" value="ECO:0007669"/>
    <property type="project" value="InterPro"/>
</dbReference>
<keyword evidence="1" id="KW-0677">Repeat</keyword>
<dbReference type="Pfam" id="PF00089">
    <property type="entry name" value="Trypsin"/>
    <property type="match status" value="1"/>
</dbReference>
<evidence type="ECO:0000256" key="3">
    <source>
        <dbReference type="PROSITE-ProRule" id="PRU00479"/>
    </source>
</evidence>
<dbReference type="EMBL" id="HACA01030266">
    <property type="protein sequence ID" value="CDW47627.1"/>
    <property type="molecule type" value="Transcribed_RNA"/>
</dbReference>
<evidence type="ECO:0000259" key="5">
    <source>
        <dbReference type="PROSITE" id="PS50240"/>
    </source>
</evidence>
<feature type="domain" description="Peptidase S1" evidence="5">
    <location>
        <begin position="92"/>
        <end position="311"/>
    </location>
</feature>
<evidence type="ECO:0000256" key="1">
    <source>
        <dbReference type="ARBA" id="ARBA00022737"/>
    </source>
</evidence>